<dbReference type="Pfam" id="PF22936">
    <property type="entry name" value="Pol_BBD"/>
    <property type="match status" value="1"/>
</dbReference>
<comment type="caution">
    <text evidence="2">The sequence shown here is derived from an EMBL/GenBank/DDBJ whole genome shotgun (WGS) entry which is preliminary data.</text>
</comment>
<dbReference type="AlphaFoldDB" id="A0A371HAD8"/>
<reference evidence="2" key="1">
    <citation type="submission" date="2018-05" db="EMBL/GenBank/DDBJ databases">
        <title>Draft genome of Mucuna pruriens seed.</title>
        <authorList>
            <person name="Nnadi N.E."/>
            <person name="Vos R."/>
            <person name="Hasami M.H."/>
            <person name="Devisetty U.K."/>
            <person name="Aguiy J.C."/>
        </authorList>
    </citation>
    <scope>NUCLEOTIDE SEQUENCE [LARGE SCALE GENOMIC DNA]</scope>
    <source>
        <strain evidence="2">JCA_2017</strain>
    </source>
</reference>
<proteinExistence type="predicted"/>
<sequence length="219" mass="25712">MLVNSMKAYGETLLNKQIVGKILRTLRPQFDHIVVANEESKDLQRMRYRHKPFGGMIVGAARTRRENGRTNCKILVKAQKSQIKILEVTTTRRMEVMENSERREVIKIEEGRRNLIKGIYGAMHVKNGVTLQMSATVIKESKRRMKLKWYKIMFFSYNIIFAKSNFWYLDTGCSNHMTGNKRWFVNLDEKVKRMVMFVDNSTDTTEGMDKVLIHRRDGQ</sequence>
<protein>
    <recommendedName>
        <fullName evidence="1">Retrovirus-related Pol polyprotein from transposon TNT 1-94-like beta-barrel domain-containing protein</fullName>
    </recommendedName>
</protein>
<name>A0A371HAD8_MUCPR</name>
<evidence type="ECO:0000259" key="1">
    <source>
        <dbReference type="Pfam" id="PF22936"/>
    </source>
</evidence>
<organism evidence="2 3">
    <name type="scientific">Mucuna pruriens</name>
    <name type="common">Velvet bean</name>
    <name type="synonym">Dolichos pruriens</name>
    <dbReference type="NCBI Taxonomy" id="157652"/>
    <lineage>
        <taxon>Eukaryota</taxon>
        <taxon>Viridiplantae</taxon>
        <taxon>Streptophyta</taxon>
        <taxon>Embryophyta</taxon>
        <taxon>Tracheophyta</taxon>
        <taxon>Spermatophyta</taxon>
        <taxon>Magnoliopsida</taxon>
        <taxon>eudicotyledons</taxon>
        <taxon>Gunneridae</taxon>
        <taxon>Pentapetalae</taxon>
        <taxon>rosids</taxon>
        <taxon>fabids</taxon>
        <taxon>Fabales</taxon>
        <taxon>Fabaceae</taxon>
        <taxon>Papilionoideae</taxon>
        <taxon>50 kb inversion clade</taxon>
        <taxon>NPAAA clade</taxon>
        <taxon>indigoferoid/millettioid clade</taxon>
        <taxon>Phaseoleae</taxon>
        <taxon>Mucuna</taxon>
    </lineage>
</organism>
<dbReference type="EMBL" id="QJKJ01003153">
    <property type="protein sequence ID" value="RDX99724.1"/>
    <property type="molecule type" value="Genomic_DNA"/>
</dbReference>
<feature type="non-terminal residue" evidence="2">
    <location>
        <position position="1"/>
    </location>
</feature>
<gene>
    <name evidence="2" type="ORF">CR513_17187</name>
</gene>
<evidence type="ECO:0000313" key="3">
    <source>
        <dbReference type="Proteomes" id="UP000257109"/>
    </source>
</evidence>
<feature type="domain" description="Retrovirus-related Pol polyprotein from transposon TNT 1-94-like beta-barrel" evidence="1">
    <location>
        <begin position="167"/>
        <end position="218"/>
    </location>
</feature>
<dbReference type="InterPro" id="IPR054722">
    <property type="entry name" value="PolX-like_BBD"/>
</dbReference>
<dbReference type="OrthoDB" id="1430921at2759"/>
<accession>A0A371HAD8</accession>
<dbReference type="Proteomes" id="UP000257109">
    <property type="component" value="Unassembled WGS sequence"/>
</dbReference>
<evidence type="ECO:0000313" key="2">
    <source>
        <dbReference type="EMBL" id="RDX99724.1"/>
    </source>
</evidence>
<keyword evidence="3" id="KW-1185">Reference proteome</keyword>